<protein>
    <submittedName>
        <fullName evidence="1">Uncharacterized protein</fullName>
    </submittedName>
</protein>
<name>A0A7C8ZP78_OPUST</name>
<sequence length="135" mass="15327">MTANLNQVNKAQFKSPQLESYAIGSYEFRLGLQVTKSIFFNTLVLLSAKGSPSLYEVHLNSNFDRPYRNPSQERLVSKSVPQLTHDKLSWVNPINTFARNLELHLNHVNDKLIVAFSRLSCGPMSRCTHPPRSVI</sequence>
<proteinExistence type="predicted"/>
<evidence type="ECO:0000313" key="1">
    <source>
        <dbReference type="EMBL" id="MBA4646893.1"/>
    </source>
</evidence>
<organism evidence="1">
    <name type="scientific">Opuntia streptacantha</name>
    <name type="common">Prickly pear cactus</name>
    <name type="synonym">Opuntia cardona</name>
    <dbReference type="NCBI Taxonomy" id="393608"/>
    <lineage>
        <taxon>Eukaryota</taxon>
        <taxon>Viridiplantae</taxon>
        <taxon>Streptophyta</taxon>
        <taxon>Embryophyta</taxon>
        <taxon>Tracheophyta</taxon>
        <taxon>Spermatophyta</taxon>
        <taxon>Magnoliopsida</taxon>
        <taxon>eudicotyledons</taxon>
        <taxon>Gunneridae</taxon>
        <taxon>Pentapetalae</taxon>
        <taxon>Caryophyllales</taxon>
        <taxon>Cactineae</taxon>
        <taxon>Cactaceae</taxon>
        <taxon>Opuntioideae</taxon>
        <taxon>Opuntia</taxon>
    </lineage>
</organism>
<reference evidence="1" key="2">
    <citation type="submission" date="2020-07" db="EMBL/GenBank/DDBJ databases">
        <authorList>
            <person name="Vera ALvarez R."/>
            <person name="Arias-Moreno D.M."/>
            <person name="Jimenez-Jacinto V."/>
            <person name="Jimenez-Bremont J.F."/>
            <person name="Swaminathan K."/>
            <person name="Moose S.P."/>
            <person name="Guerrero-Gonzalez M.L."/>
            <person name="Marino-Ramirez L."/>
            <person name="Landsman D."/>
            <person name="Rodriguez-Kessler M."/>
            <person name="Delgado-Sanchez P."/>
        </authorList>
    </citation>
    <scope>NUCLEOTIDE SEQUENCE</scope>
    <source>
        <tissue evidence="1">Cladode</tissue>
    </source>
</reference>
<accession>A0A7C8ZP78</accession>
<dbReference type="EMBL" id="GISG01148324">
    <property type="protein sequence ID" value="MBA4646893.1"/>
    <property type="molecule type" value="Transcribed_RNA"/>
</dbReference>
<reference evidence="1" key="1">
    <citation type="journal article" date="2013" name="J. Plant Res.">
        <title>Effect of fungi and light on seed germination of three Opuntia species from semiarid lands of central Mexico.</title>
        <authorList>
            <person name="Delgado-Sanchez P."/>
            <person name="Jimenez-Bremont J.F."/>
            <person name="Guerrero-Gonzalez Mde L."/>
            <person name="Flores J."/>
        </authorList>
    </citation>
    <scope>NUCLEOTIDE SEQUENCE</scope>
    <source>
        <tissue evidence="1">Cladode</tissue>
    </source>
</reference>
<dbReference type="AlphaFoldDB" id="A0A7C8ZP78"/>